<gene>
    <name evidence="2" type="ORF">M2350_001936</name>
</gene>
<dbReference type="EMBL" id="JANUCP010000003">
    <property type="protein sequence ID" value="MCS3919523.1"/>
    <property type="molecule type" value="Genomic_DNA"/>
</dbReference>
<keyword evidence="3" id="KW-1185">Reference proteome</keyword>
<evidence type="ECO:0000313" key="2">
    <source>
        <dbReference type="EMBL" id="MCS3919523.1"/>
    </source>
</evidence>
<evidence type="ECO:0000313" key="3">
    <source>
        <dbReference type="Proteomes" id="UP001204798"/>
    </source>
</evidence>
<dbReference type="Proteomes" id="UP001204798">
    <property type="component" value="Unassembled WGS sequence"/>
</dbReference>
<dbReference type="Gene3D" id="1.20.120.20">
    <property type="entry name" value="Apolipoprotein"/>
    <property type="match status" value="1"/>
</dbReference>
<proteinExistence type="predicted"/>
<sequence>MEQQERQEKRLRAALRMAEVLRREARHFADLPPGLRPEKLTGAGKQFNEFVNWMQQELGIRLPFSPLPDDPDPTTLSLAATQLVGALQVLIGEEVMEEPKERKREPVLRIREQKSPVEFSELVITSAEELAELLRTGLPEWIKSVVAKAADIAEKAVAKATEEVERTVQTVRVECEEEKEEAKSEDVERVEELGEHIEDLTEELAEVEEELAEAAEEGYLTEELKAQLEARKARIKQKLKEALRALQHALGE</sequence>
<evidence type="ECO:0000256" key="1">
    <source>
        <dbReference type="SAM" id="Coils"/>
    </source>
</evidence>
<keyword evidence="1" id="KW-0175">Coiled coil</keyword>
<comment type="caution">
    <text evidence="2">The sequence shown here is derived from an EMBL/GenBank/DDBJ whole genome shotgun (WGS) entry which is preliminary data.</text>
</comment>
<organism evidence="2 3">
    <name type="scientific">Candidatus Fervidibacter sacchari</name>
    <dbReference type="NCBI Taxonomy" id="1448929"/>
    <lineage>
        <taxon>Bacteria</taxon>
        <taxon>Candidatus Fervidibacterota</taxon>
        <taxon>Candidatus Fervidibacter</taxon>
    </lineage>
</organism>
<feature type="coiled-coil region" evidence="1">
    <location>
        <begin position="150"/>
        <end position="252"/>
    </location>
</feature>
<protein>
    <submittedName>
        <fullName evidence="2">Vacuolar-type H+-ATPase subunit I/STV1</fullName>
    </submittedName>
</protein>
<dbReference type="RefSeq" id="WP_259096014.1">
    <property type="nucleotide sequence ID" value="NZ_CP130454.1"/>
</dbReference>
<name>A0ABT2ENJ0_9BACT</name>
<accession>A0ABT2ENJ0</accession>
<reference evidence="2 3" key="1">
    <citation type="submission" date="2022-08" db="EMBL/GenBank/DDBJ databases">
        <title>Bacterial and archaeal communities from various locations to study Microbial Dark Matter (Phase II).</title>
        <authorList>
            <person name="Stepanauskas R."/>
        </authorList>
    </citation>
    <scope>NUCLEOTIDE SEQUENCE [LARGE SCALE GENOMIC DNA]</scope>
    <source>
        <strain evidence="2 3">PD1</strain>
    </source>
</reference>